<organism evidence="6 7">
    <name type="scientific">Fraxinus pennsylvanica</name>
    <dbReference type="NCBI Taxonomy" id="56036"/>
    <lineage>
        <taxon>Eukaryota</taxon>
        <taxon>Viridiplantae</taxon>
        <taxon>Streptophyta</taxon>
        <taxon>Embryophyta</taxon>
        <taxon>Tracheophyta</taxon>
        <taxon>Spermatophyta</taxon>
        <taxon>Magnoliopsida</taxon>
        <taxon>eudicotyledons</taxon>
        <taxon>Gunneridae</taxon>
        <taxon>Pentapetalae</taxon>
        <taxon>asterids</taxon>
        <taxon>lamiids</taxon>
        <taxon>Lamiales</taxon>
        <taxon>Oleaceae</taxon>
        <taxon>Oleeae</taxon>
        <taxon>Fraxinus</taxon>
    </lineage>
</organism>
<keyword evidence="7" id="KW-1185">Reference proteome</keyword>
<dbReference type="Proteomes" id="UP000834106">
    <property type="component" value="Chromosome 23"/>
</dbReference>
<gene>
    <name evidence="6" type="ORF">FPE_LOCUS35284</name>
</gene>
<evidence type="ECO:0000256" key="2">
    <source>
        <dbReference type="ARBA" id="ARBA00023180"/>
    </source>
</evidence>
<dbReference type="InterPro" id="IPR003245">
    <property type="entry name" value="Phytocyanin_dom"/>
</dbReference>
<keyword evidence="2" id="KW-0325">Glycoprotein</keyword>
<dbReference type="PANTHER" id="PTHR33021">
    <property type="entry name" value="BLUE COPPER PROTEIN"/>
    <property type="match status" value="1"/>
</dbReference>
<dbReference type="GO" id="GO:0005886">
    <property type="term" value="C:plasma membrane"/>
    <property type="evidence" value="ECO:0007669"/>
    <property type="project" value="TreeGrafter"/>
</dbReference>
<evidence type="ECO:0000259" key="5">
    <source>
        <dbReference type="PROSITE" id="PS51485"/>
    </source>
</evidence>
<proteinExistence type="predicted"/>
<dbReference type="Pfam" id="PF02298">
    <property type="entry name" value="Cu_bind_like"/>
    <property type="match status" value="1"/>
</dbReference>
<feature type="chain" id="PRO_5042242066" description="Phytocyanin domain-containing protein" evidence="4">
    <location>
        <begin position="22"/>
        <end position="216"/>
    </location>
</feature>
<feature type="domain" description="Phytocyanin" evidence="5">
    <location>
        <begin position="29"/>
        <end position="129"/>
    </location>
</feature>
<feature type="region of interest" description="Disordered" evidence="3">
    <location>
        <begin position="130"/>
        <end position="187"/>
    </location>
</feature>
<accession>A0AAD2EEN6</accession>
<dbReference type="SUPFAM" id="SSF49503">
    <property type="entry name" value="Cupredoxins"/>
    <property type="match status" value="1"/>
</dbReference>
<dbReference type="GO" id="GO:0009055">
    <property type="term" value="F:electron transfer activity"/>
    <property type="evidence" value="ECO:0007669"/>
    <property type="project" value="InterPro"/>
</dbReference>
<dbReference type="PANTHER" id="PTHR33021:SF31">
    <property type="entry name" value="OS02G0720100 PROTEIN"/>
    <property type="match status" value="1"/>
</dbReference>
<dbReference type="InterPro" id="IPR008972">
    <property type="entry name" value="Cupredoxin"/>
</dbReference>
<dbReference type="Gene3D" id="2.60.40.420">
    <property type="entry name" value="Cupredoxins - blue copper proteins"/>
    <property type="match status" value="1"/>
</dbReference>
<feature type="signal peptide" evidence="4">
    <location>
        <begin position="1"/>
        <end position="21"/>
    </location>
</feature>
<dbReference type="PROSITE" id="PS51485">
    <property type="entry name" value="PHYTOCYANIN"/>
    <property type="match status" value="1"/>
</dbReference>
<keyword evidence="1" id="KW-1015">Disulfide bond</keyword>
<evidence type="ECO:0000313" key="6">
    <source>
        <dbReference type="EMBL" id="CAI9787854.1"/>
    </source>
</evidence>
<dbReference type="EMBL" id="OU503058">
    <property type="protein sequence ID" value="CAI9787854.1"/>
    <property type="molecule type" value="Genomic_DNA"/>
</dbReference>
<dbReference type="CDD" id="cd04216">
    <property type="entry name" value="Phytocyanin"/>
    <property type="match status" value="1"/>
</dbReference>
<dbReference type="FunFam" id="2.60.40.420:FF:000034">
    <property type="entry name" value="Cupredoxin superfamily protein"/>
    <property type="match status" value="1"/>
</dbReference>
<evidence type="ECO:0000256" key="4">
    <source>
        <dbReference type="SAM" id="SignalP"/>
    </source>
</evidence>
<evidence type="ECO:0000256" key="1">
    <source>
        <dbReference type="ARBA" id="ARBA00023157"/>
    </source>
</evidence>
<sequence length="216" mass="24171">MGGDKALRALLMMVLVAMAVGEQEVRGPVHHVVGGHRRWDPTSDISSWLSGRVFRVGDKIWFTYSAPQESVVELKSQEEFQSCDLSNPIKMYTDGVDQIPLEREGNRYFVIGNQENCNNGLKLHVDVKPSEKQQLPNQWQQPVSFPPPPEPKPFPSPPAPKPEPPPQPKPEPFPVPVPEPDTPSGSTQLNGLSFGLFVGFLVCFWAYRWDFSGPVR</sequence>
<keyword evidence="4" id="KW-0732">Signal</keyword>
<reference evidence="6" key="1">
    <citation type="submission" date="2023-05" db="EMBL/GenBank/DDBJ databases">
        <authorList>
            <person name="Huff M."/>
        </authorList>
    </citation>
    <scope>NUCLEOTIDE SEQUENCE</scope>
</reference>
<feature type="compositionally biased region" description="Pro residues" evidence="3">
    <location>
        <begin position="144"/>
        <end position="181"/>
    </location>
</feature>
<protein>
    <recommendedName>
        <fullName evidence="5">Phytocyanin domain-containing protein</fullName>
    </recommendedName>
</protein>
<name>A0AAD2EEN6_9LAMI</name>
<dbReference type="AlphaFoldDB" id="A0AAD2EEN6"/>
<dbReference type="InterPro" id="IPR039391">
    <property type="entry name" value="Phytocyanin-like"/>
</dbReference>
<evidence type="ECO:0000256" key="3">
    <source>
        <dbReference type="SAM" id="MobiDB-lite"/>
    </source>
</evidence>
<evidence type="ECO:0000313" key="7">
    <source>
        <dbReference type="Proteomes" id="UP000834106"/>
    </source>
</evidence>